<protein>
    <submittedName>
        <fullName evidence="2">Putative secreted protein</fullName>
    </submittedName>
</protein>
<proteinExistence type="predicted"/>
<sequence>MLTPVLIALCIVGFVRGRCTKVRLRGRQLIRPIVCRRHLAQRFCCSGCLVAPLVTFWQSYSSCSPGNVAGFEGFPISSEPRINNFSLAFALQTISSLSVSSSLSSATHNTRRGCRLNNPYHCDLEILSSAAVSAPVI</sequence>
<feature type="chain" id="PRO_5014856769" evidence="1">
    <location>
        <begin position="18"/>
        <end position="137"/>
    </location>
</feature>
<dbReference type="AlphaFoldDB" id="A0A2M4B0W2"/>
<reference evidence="2" key="1">
    <citation type="submission" date="2018-01" db="EMBL/GenBank/DDBJ databases">
        <title>An insight into the sialome of Amazonian anophelines.</title>
        <authorList>
            <person name="Ribeiro J.M."/>
            <person name="Scarpassa V."/>
            <person name="Calvo E."/>
        </authorList>
    </citation>
    <scope>NUCLEOTIDE SEQUENCE</scope>
    <source>
        <tissue evidence="2">Salivary glands</tissue>
    </source>
</reference>
<accession>A0A2M4B0W2</accession>
<evidence type="ECO:0000256" key="1">
    <source>
        <dbReference type="SAM" id="SignalP"/>
    </source>
</evidence>
<evidence type="ECO:0000313" key="2">
    <source>
        <dbReference type="EMBL" id="MBW46670.1"/>
    </source>
</evidence>
<name>A0A2M4B0W2_9DIPT</name>
<organism evidence="2">
    <name type="scientific">Anopheles triannulatus</name>
    <dbReference type="NCBI Taxonomy" id="58253"/>
    <lineage>
        <taxon>Eukaryota</taxon>
        <taxon>Metazoa</taxon>
        <taxon>Ecdysozoa</taxon>
        <taxon>Arthropoda</taxon>
        <taxon>Hexapoda</taxon>
        <taxon>Insecta</taxon>
        <taxon>Pterygota</taxon>
        <taxon>Neoptera</taxon>
        <taxon>Endopterygota</taxon>
        <taxon>Diptera</taxon>
        <taxon>Nematocera</taxon>
        <taxon>Culicoidea</taxon>
        <taxon>Culicidae</taxon>
        <taxon>Anophelinae</taxon>
        <taxon>Anopheles</taxon>
    </lineage>
</organism>
<feature type="signal peptide" evidence="1">
    <location>
        <begin position="1"/>
        <end position="17"/>
    </location>
</feature>
<keyword evidence="1" id="KW-0732">Signal</keyword>
<dbReference type="EMBL" id="GGFK01013349">
    <property type="protein sequence ID" value="MBW46670.1"/>
    <property type="molecule type" value="Transcribed_RNA"/>
</dbReference>